<feature type="repeat" description="ANK" evidence="3">
    <location>
        <begin position="242"/>
        <end position="274"/>
    </location>
</feature>
<dbReference type="InterPro" id="IPR002110">
    <property type="entry name" value="Ankyrin_rpt"/>
</dbReference>
<dbReference type="PROSITE" id="PS50088">
    <property type="entry name" value="ANK_REPEAT"/>
    <property type="match status" value="5"/>
</dbReference>
<comment type="caution">
    <text evidence="5">The sequence shown here is derived from an EMBL/GenBank/DDBJ whole genome shotgun (WGS) entry which is preliminary data.</text>
</comment>
<evidence type="ECO:0000313" key="6">
    <source>
        <dbReference type="Proteomes" id="UP000683360"/>
    </source>
</evidence>
<dbReference type="Pfam" id="PF12796">
    <property type="entry name" value="Ank_2"/>
    <property type="match status" value="2"/>
</dbReference>
<reference evidence="5" key="1">
    <citation type="submission" date="2021-03" db="EMBL/GenBank/DDBJ databases">
        <authorList>
            <person name="Bekaert M."/>
        </authorList>
    </citation>
    <scope>NUCLEOTIDE SEQUENCE</scope>
</reference>
<dbReference type="EMBL" id="CAJPWZ010002561">
    <property type="protein sequence ID" value="CAG2240449.1"/>
    <property type="molecule type" value="Genomic_DNA"/>
</dbReference>
<keyword evidence="1" id="KW-0677">Repeat</keyword>
<accession>A0A8S3UA81</accession>
<dbReference type="InterPro" id="IPR041249">
    <property type="entry name" value="HEPN_DZIP3"/>
</dbReference>
<proteinExistence type="predicted"/>
<evidence type="ECO:0000256" key="2">
    <source>
        <dbReference type="ARBA" id="ARBA00023043"/>
    </source>
</evidence>
<dbReference type="PANTHER" id="PTHR24198">
    <property type="entry name" value="ANKYRIN REPEAT AND PROTEIN KINASE DOMAIN-CONTAINING PROTEIN"/>
    <property type="match status" value="1"/>
</dbReference>
<keyword evidence="2 3" id="KW-0040">ANK repeat</keyword>
<feature type="repeat" description="ANK" evidence="3">
    <location>
        <begin position="276"/>
        <end position="308"/>
    </location>
</feature>
<dbReference type="Pfam" id="PF00023">
    <property type="entry name" value="Ank"/>
    <property type="match status" value="1"/>
</dbReference>
<dbReference type="PROSITE" id="PS50297">
    <property type="entry name" value="ANK_REP_REGION"/>
    <property type="match status" value="5"/>
</dbReference>
<protein>
    <submittedName>
        <fullName evidence="5">ANK</fullName>
    </submittedName>
</protein>
<keyword evidence="6" id="KW-1185">Reference proteome</keyword>
<dbReference type="OrthoDB" id="194358at2759"/>
<evidence type="ECO:0000313" key="5">
    <source>
        <dbReference type="EMBL" id="CAG2240449.1"/>
    </source>
</evidence>
<evidence type="ECO:0000256" key="3">
    <source>
        <dbReference type="PROSITE-ProRule" id="PRU00023"/>
    </source>
</evidence>
<feature type="repeat" description="ANK" evidence="3">
    <location>
        <begin position="309"/>
        <end position="341"/>
    </location>
</feature>
<dbReference type="Gene3D" id="1.25.40.20">
    <property type="entry name" value="Ankyrin repeat-containing domain"/>
    <property type="match status" value="3"/>
</dbReference>
<evidence type="ECO:0000256" key="1">
    <source>
        <dbReference type="ARBA" id="ARBA00022737"/>
    </source>
</evidence>
<feature type="domain" description="DZIP3-like HEPN" evidence="4">
    <location>
        <begin position="52"/>
        <end position="154"/>
    </location>
</feature>
<dbReference type="Pfam" id="PF18738">
    <property type="entry name" value="HEPN_DZIP3"/>
    <property type="match status" value="1"/>
</dbReference>
<gene>
    <name evidence="5" type="ORF">MEDL_52758</name>
</gene>
<dbReference type="InterPro" id="IPR036770">
    <property type="entry name" value="Ankyrin_rpt-contain_sf"/>
</dbReference>
<dbReference type="PRINTS" id="PR01415">
    <property type="entry name" value="ANKYRIN"/>
</dbReference>
<dbReference type="PANTHER" id="PTHR24198:SF165">
    <property type="entry name" value="ANKYRIN REPEAT-CONTAINING PROTEIN-RELATED"/>
    <property type="match status" value="1"/>
</dbReference>
<feature type="repeat" description="ANK" evidence="3">
    <location>
        <begin position="207"/>
        <end position="232"/>
    </location>
</feature>
<sequence>MSSSTTFTRSKEEENFLNVVYMLSKHSLQALRYIIDREISPVRLQTEVLNKWNQMKGRLSQTQQKILKPPPGVKLQSEHLDISLMTCLLRHIVGMDIVDHVLPVLTDHTDEAAISTIKFYRNKIAHASYFSFPDTEFHKICDDVIKAVTKLNPTIGAEIELFGQAKHPCRNQMEFSTSLFDACHEGNKSLVEVLIREGVPVNEANHSGFTPLHIASHEGHTNVVELLLSKGATEVVNKVNENGSSPLHLASHEGHIEIVELLLQNGANVHQVNNLKTSTPLHLAVHENHKDVVELLLKIGAKVNEQNKNGSTALHLASYNGHTEIAKLLLENGADVNLCKSDNRSPLHLACREGRVDIVTLLCEHKACVDQKDNDGRTALFYAEKYKRSEIIEILQKALNPEV</sequence>
<evidence type="ECO:0000259" key="4">
    <source>
        <dbReference type="Pfam" id="PF18738"/>
    </source>
</evidence>
<organism evidence="5 6">
    <name type="scientific">Mytilus edulis</name>
    <name type="common">Blue mussel</name>
    <dbReference type="NCBI Taxonomy" id="6550"/>
    <lineage>
        <taxon>Eukaryota</taxon>
        <taxon>Metazoa</taxon>
        <taxon>Spiralia</taxon>
        <taxon>Lophotrochozoa</taxon>
        <taxon>Mollusca</taxon>
        <taxon>Bivalvia</taxon>
        <taxon>Autobranchia</taxon>
        <taxon>Pteriomorphia</taxon>
        <taxon>Mytilida</taxon>
        <taxon>Mytiloidea</taxon>
        <taxon>Mytilidae</taxon>
        <taxon>Mytilinae</taxon>
        <taxon>Mytilus</taxon>
    </lineage>
</organism>
<feature type="repeat" description="ANK" evidence="3">
    <location>
        <begin position="342"/>
        <end position="374"/>
    </location>
</feature>
<name>A0A8S3UA81_MYTED</name>
<dbReference type="Proteomes" id="UP000683360">
    <property type="component" value="Unassembled WGS sequence"/>
</dbReference>
<dbReference type="AlphaFoldDB" id="A0A8S3UA81"/>
<dbReference type="SUPFAM" id="SSF48403">
    <property type="entry name" value="Ankyrin repeat"/>
    <property type="match status" value="1"/>
</dbReference>
<dbReference type="SMART" id="SM00248">
    <property type="entry name" value="ANK"/>
    <property type="match status" value="7"/>
</dbReference>